<dbReference type="PROSITE" id="PS00957">
    <property type="entry name" value="NAD_G3PDH"/>
    <property type="match status" value="1"/>
</dbReference>
<feature type="binding site" evidence="7">
    <location>
        <position position="99"/>
    </location>
    <ligand>
        <name>sn-glycerol 3-phosphate</name>
        <dbReference type="ChEBI" id="CHEBI:57597"/>
    </ligand>
</feature>
<dbReference type="GO" id="GO:0141153">
    <property type="term" value="F:glycerol-3-phosphate dehydrogenase (NADP+) activity"/>
    <property type="evidence" value="ECO:0007669"/>
    <property type="project" value="RHEA"/>
</dbReference>
<dbReference type="InterPro" id="IPR008927">
    <property type="entry name" value="6-PGluconate_DH-like_C_sf"/>
</dbReference>
<dbReference type="NCBIfam" id="NF000940">
    <property type="entry name" value="PRK00094.1-2"/>
    <property type="match status" value="1"/>
</dbReference>
<feature type="domain" description="Glycerol-3-phosphate dehydrogenase NAD-dependent C-terminal" evidence="14">
    <location>
        <begin position="171"/>
        <end position="305"/>
    </location>
</feature>
<keyword evidence="7" id="KW-0963">Cytoplasm</keyword>
<dbReference type="GO" id="GO:0051287">
    <property type="term" value="F:NAD binding"/>
    <property type="evidence" value="ECO:0007669"/>
    <property type="project" value="InterPro"/>
</dbReference>
<evidence type="ECO:0000256" key="6">
    <source>
        <dbReference type="ARBA" id="ARBA00023264"/>
    </source>
</evidence>
<accession>A0A0D1ECF0</accession>
<evidence type="ECO:0000259" key="13">
    <source>
        <dbReference type="Pfam" id="PF01210"/>
    </source>
</evidence>
<dbReference type="HAMAP" id="MF_00394">
    <property type="entry name" value="NAD_Glyc3P_dehydrog"/>
    <property type="match status" value="1"/>
</dbReference>
<protein>
    <recommendedName>
        <fullName evidence="7">Glycerol-3-phosphate dehydrogenase [NAD(P)+]</fullName>
        <ecNumber evidence="7">1.1.1.94</ecNumber>
    </recommendedName>
    <alternativeName>
        <fullName evidence="7">NAD(P)(+)-dependent glycerol-3-phosphate dehydrogenase</fullName>
    </alternativeName>
    <alternativeName>
        <fullName evidence="7">NAD(P)H-dependent dihydroxyacetone-phosphate reductase</fullName>
    </alternativeName>
</protein>
<feature type="binding site" evidence="7">
    <location>
        <position position="247"/>
    </location>
    <ligand>
        <name>sn-glycerol 3-phosphate</name>
        <dbReference type="ChEBI" id="CHEBI:57597"/>
    </ligand>
</feature>
<dbReference type="RefSeq" id="WP_043919623.1">
    <property type="nucleotide sequence ID" value="NZ_FZPF01000008.1"/>
</dbReference>
<feature type="binding site" evidence="7">
    <location>
        <position position="29"/>
    </location>
    <ligand>
        <name>NADPH</name>
        <dbReference type="ChEBI" id="CHEBI:57783"/>
    </ligand>
</feature>
<feature type="binding site" evidence="7">
    <location>
        <position position="10"/>
    </location>
    <ligand>
        <name>NADPH</name>
        <dbReference type="ChEBI" id="CHEBI:57783"/>
    </ligand>
</feature>
<keyword evidence="5 7" id="KW-0594">Phospholipid biosynthesis</keyword>
<evidence type="ECO:0000256" key="7">
    <source>
        <dbReference type="HAMAP-Rule" id="MF_00394"/>
    </source>
</evidence>
<evidence type="ECO:0000256" key="5">
    <source>
        <dbReference type="ARBA" id="ARBA00023209"/>
    </source>
</evidence>
<feature type="binding site" evidence="7">
    <location>
        <position position="235"/>
    </location>
    <ligand>
        <name>sn-glycerol 3-phosphate</name>
        <dbReference type="ChEBI" id="CHEBI:57597"/>
    </ligand>
</feature>
<dbReference type="InterPro" id="IPR006168">
    <property type="entry name" value="G3P_DH_NAD-dep"/>
</dbReference>
<evidence type="ECO:0000256" key="2">
    <source>
        <dbReference type="ARBA" id="ARBA00022516"/>
    </source>
</evidence>
<keyword evidence="2 7" id="KW-0444">Lipid biosynthesis</keyword>
<feature type="binding site" evidence="7">
    <location>
        <position position="127"/>
    </location>
    <ligand>
        <name>sn-glycerol 3-phosphate</name>
        <dbReference type="ChEBI" id="CHEBI:57597"/>
    </ligand>
</feature>
<evidence type="ECO:0000313" key="15">
    <source>
        <dbReference type="EMBL" id="KIT15394.1"/>
    </source>
</evidence>
<dbReference type="Pfam" id="PF01210">
    <property type="entry name" value="NAD_Gly3P_dh_N"/>
    <property type="match status" value="1"/>
</dbReference>
<feature type="binding site" evidence="9">
    <location>
        <begin position="246"/>
        <end position="247"/>
    </location>
    <ligand>
        <name>substrate</name>
    </ligand>
</feature>
<reference evidence="15 16" key="1">
    <citation type="submission" date="2015-02" db="EMBL/GenBank/DDBJ databases">
        <title>Genome Sequence of Jannaschia aquimarina DSM28248, a member of the Roseobacter clade.</title>
        <authorList>
            <person name="Voget S."/>
            <person name="Daniel R."/>
        </authorList>
    </citation>
    <scope>NUCLEOTIDE SEQUENCE [LARGE SCALE GENOMIC DNA]</scope>
    <source>
        <strain evidence="15 16">GSW-M26</strain>
    </source>
</reference>
<feature type="domain" description="Glycerol-3-phosphate dehydrogenase NAD-dependent N-terminal" evidence="13">
    <location>
        <begin position="2"/>
        <end position="151"/>
    </location>
</feature>
<dbReference type="PRINTS" id="PR00077">
    <property type="entry name" value="GPDHDRGNASE"/>
</dbReference>
<dbReference type="GO" id="GO:0046167">
    <property type="term" value="P:glycerol-3-phosphate biosynthetic process"/>
    <property type="evidence" value="ECO:0007669"/>
    <property type="project" value="UniProtKB-UniRule"/>
</dbReference>
<dbReference type="AlphaFoldDB" id="A0A0D1ECF0"/>
<dbReference type="STRING" id="935700.jaqu_28270"/>
<evidence type="ECO:0000256" key="3">
    <source>
        <dbReference type="ARBA" id="ARBA00023002"/>
    </source>
</evidence>
<feature type="binding site" evidence="10">
    <location>
        <begin position="6"/>
        <end position="11"/>
    </location>
    <ligand>
        <name>NAD(+)</name>
        <dbReference type="ChEBI" id="CHEBI:57540"/>
    </ligand>
</feature>
<keyword evidence="3 7" id="KW-0560">Oxidoreductase</keyword>
<dbReference type="UniPathway" id="UPA00940"/>
<dbReference type="GO" id="GO:0046168">
    <property type="term" value="P:glycerol-3-phosphate catabolic process"/>
    <property type="evidence" value="ECO:0007669"/>
    <property type="project" value="InterPro"/>
</dbReference>
<feature type="binding site" evidence="10">
    <location>
        <position position="246"/>
    </location>
    <ligand>
        <name>NAD(+)</name>
        <dbReference type="ChEBI" id="CHEBI:57540"/>
    </ligand>
</feature>
<dbReference type="EMBL" id="JYFE01000050">
    <property type="protein sequence ID" value="KIT15394.1"/>
    <property type="molecule type" value="Genomic_DNA"/>
</dbReference>
<dbReference type="OrthoDB" id="9812273at2"/>
<dbReference type="Gene3D" id="3.40.50.720">
    <property type="entry name" value="NAD(P)-binding Rossmann-like Domain"/>
    <property type="match status" value="1"/>
</dbReference>
<keyword evidence="7" id="KW-0521">NADP</keyword>
<evidence type="ECO:0000256" key="9">
    <source>
        <dbReference type="PIRSR" id="PIRSR000114-2"/>
    </source>
</evidence>
<comment type="similarity">
    <text evidence="1 7 11">Belongs to the NAD-dependent glycerol-3-phosphate dehydrogenase family.</text>
</comment>
<proteinExistence type="inferred from homology"/>
<comment type="caution">
    <text evidence="7">Lacks conserved residue(s) required for the propagation of feature annotation.</text>
</comment>
<evidence type="ECO:0000313" key="16">
    <source>
        <dbReference type="Proteomes" id="UP000032232"/>
    </source>
</evidence>
<dbReference type="GO" id="GO:0006650">
    <property type="term" value="P:glycerophospholipid metabolic process"/>
    <property type="evidence" value="ECO:0007669"/>
    <property type="project" value="UniProtKB-UniRule"/>
</dbReference>
<dbReference type="InterPro" id="IPR011128">
    <property type="entry name" value="G3P_DH_NAD-dep_N"/>
</dbReference>
<comment type="catalytic activity">
    <reaction evidence="7">
        <text>sn-glycerol 3-phosphate + NAD(+) = dihydroxyacetone phosphate + NADH + H(+)</text>
        <dbReference type="Rhea" id="RHEA:11092"/>
        <dbReference type="ChEBI" id="CHEBI:15378"/>
        <dbReference type="ChEBI" id="CHEBI:57540"/>
        <dbReference type="ChEBI" id="CHEBI:57597"/>
        <dbReference type="ChEBI" id="CHEBI:57642"/>
        <dbReference type="ChEBI" id="CHEBI:57945"/>
        <dbReference type="EC" id="1.1.1.94"/>
    </reaction>
</comment>
<dbReference type="GO" id="GO:0141152">
    <property type="term" value="F:glycerol-3-phosphate dehydrogenase (NAD+) activity"/>
    <property type="evidence" value="ECO:0007669"/>
    <property type="project" value="RHEA"/>
</dbReference>
<organism evidence="15 16">
    <name type="scientific">Jannaschia aquimarina</name>
    <dbReference type="NCBI Taxonomy" id="935700"/>
    <lineage>
        <taxon>Bacteria</taxon>
        <taxon>Pseudomonadati</taxon>
        <taxon>Pseudomonadota</taxon>
        <taxon>Alphaproteobacteria</taxon>
        <taxon>Rhodobacterales</taxon>
        <taxon>Roseobacteraceae</taxon>
        <taxon>Jannaschia</taxon>
    </lineage>
</organism>
<keyword evidence="4 7" id="KW-0443">Lipid metabolism</keyword>
<dbReference type="InterPro" id="IPR036291">
    <property type="entry name" value="NAD(P)-bd_dom_sf"/>
</dbReference>
<feature type="binding site" evidence="7">
    <location>
        <position position="266"/>
    </location>
    <ligand>
        <name>NADPH</name>
        <dbReference type="ChEBI" id="CHEBI:57783"/>
    </ligand>
</feature>
<dbReference type="Pfam" id="PF07479">
    <property type="entry name" value="NAD_Gly3P_dh_C"/>
    <property type="match status" value="1"/>
</dbReference>
<feature type="binding site" evidence="7">
    <location>
        <position position="99"/>
    </location>
    <ligand>
        <name>NADPH</name>
        <dbReference type="ChEBI" id="CHEBI:57783"/>
    </ligand>
</feature>
<feature type="binding site" evidence="7">
    <location>
        <position position="131"/>
    </location>
    <ligand>
        <name>NADPH</name>
        <dbReference type="ChEBI" id="CHEBI:57783"/>
    </ligand>
</feature>
<dbReference type="GO" id="GO:0005975">
    <property type="term" value="P:carbohydrate metabolic process"/>
    <property type="evidence" value="ECO:0007669"/>
    <property type="project" value="InterPro"/>
</dbReference>
<evidence type="ECO:0000259" key="14">
    <source>
        <dbReference type="Pfam" id="PF07479"/>
    </source>
</evidence>
<sequence length="316" mass="31645">MIGILGAGAFGTGLACAWGRQGPVTLWGRDTAAMETAQRDRSTPRLPAATLPDAVRATADPADLAEAEILILALPMQRLDAALAEMGQFHPRHAVAACKGLELGSLRGPTAILRDRLPGAIPAILSGPSFAADIAAGLPTALSLACADEAACIALQTALSTPTLRLYRTPDVTGVELGGALKNVVAIACGAAIGAGLGDSARAALMTRGMAEMTRLAAALGAAPQTLSGLSGLGDLALTCASPQSRNFALGLALGRGEPPPDATTEGAATARAALDLAARHDVEMPIAAAVAALVAGEASVKDAIDALLSRDLTTE</sequence>
<evidence type="ECO:0000256" key="4">
    <source>
        <dbReference type="ARBA" id="ARBA00023098"/>
    </source>
</evidence>
<feature type="binding site" evidence="7">
    <location>
        <position position="246"/>
    </location>
    <ligand>
        <name>NADPH</name>
        <dbReference type="ChEBI" id="CHEBI:57783"/>
    </ligand>
</feature>
<keyword evidence="6 7" id="KW-1208">Phospholipid metabolism</keyword>
<dbReference type="Gene3D" id="1.10.1040.10">
    <property type="entry name" value="N-(1-d-carboxylethyl)-l-norvaline Dehydrogenase, domain 2"/>
    <property type="match status" value="1"/>
</dbReference>
<dbReference type="PIRSF" id="PIRSF000114">
    <property type="entry name" value="Glycerol-3-P_dh"/>
    <property type="match status" value="1"/>
</dbReference>
<gene>
    <name evidence="7 15" type="primary">gpsA</name>
    <name evidence="15" type="ORF">jaqu_28270</name>
</gene>
<dbReference type="GO" id="GO:0005829">
    <property type="term" value="C:cytosol"/>
    <property type="evidence" value="ECO:0007669"/>
    <property type="project" value="TreeGrafter"/>
</dbReference>
<feature type="binding site" evidence="7">
    <location>
        <position position="245"/>
    </location>
    <ligand>
        <name>sn-glycerol 3-phosphate</name>
        <dbReference type="ChEBI" id="CHEBI:57597"/>
    </ligand>
</feature>
<feature type="active site" description="Proton acceptor" evidence="7 8">
    <location>
        <position position="182"/>
    </location>
</feature>
<dbReference type="Proteomes" id="UP000032232">
    <property type="component" value="Unassembled WGS sequence"/>
</dbReference>
<evidence type="ECO:0000256" key="12">
    <source>
        <dbReference type="RuleBase" id="RU000439"/>
    </source>
</evidence>
<keyword evidence="7" id="KW-0547">Nucleotide-binding</keyword>
<dbReference type="InterPro" id="IPR006109">
    <property type="entry name" value="G3P_DH_NAD-dep_C"/>
</dbReference>
<feature type="binding site" evidence="7">
    <location>
        <position position="246"/>
    </location>
    <ligand>
        <name>sn-glycerol 3-phosphate</name>
        <dbReference type="ChEBI" id="CHEBI:57597"/>
    </ligand>
</feature>
<evidence type="ECO:0000256" key="1">
    <source>
        <dbReference type="ARBA" id="ARBA00011009"/>
    </source>
</evidence>
<feature type="binding site" evidence="9">
    <location>
        <position position="99"/>
    </location>
    <ligand>
        <name>substrate</name>
    </ligand>
</feature>
<evidence type="ECO:0000256" key="10">
    <source>
        <dbReference type="PIRSR" id="PIRSR000114-3"/>
    </source>
</evidence>
<name>A0A0D1ECF0_9RHOB</name>
<evidence type="ECO:0000256" key="11">
    <source>
        <dbReference type="RuleBase" id="RU000437"/>
    </source>
</evidence>
<dbReference type="PANTHER" id="PTHR11728:SF1">
    <property type="entry name" value="GLYCEROL-3-PHOSPHATE DEHYDROGENASE [NAD(+)] 2, CHLOROPLASTIC"/>
    <property type="match status" value="1"/>
</dbReference>
<dbReference type="NCBIfam" id="NF000942">
    <property type="entry name" value="PRK00094.1-4"/>
    <property type="match status" value="1"/>
</dbReference>
<dbReference type="EC" id="1.1.1.94" evidence="7"/>
<feature type="binding site" evidence="7">
    <location>
        <position position="182"/>
    </location>
    <ligand>
        <name>sn-glycerol 3-phosphate</name>
        <dbReference type="ChEBI" id="CHEBI:57597"/>
    </ligand>
</feature>
<feature type="binding site" evidence="10">
    <location>
        <position position="131"/>
    </location>
    <ligand>
        <name>NAD(+)</name>
        <dbReference type="ChEBI" id="CHEBI:57540"/>
    </ligand>
</feature>
<dbReference type="InterPro" id="IPR013328">
    <property type="entry name" value="6PGD_dom2"/>
</dbReference>
<comment type="subcellular location">
    <subcellularLocation>
        <location evidence="7">Cytoplasm</location>
    </subcellularLocation>
</comment>
<dbReference type="PANTHER" id="PTHR11728">
    <property type="entry name" value="GLYCEROL-3-PHOSPHATE DEHYDROGENASE"/>
    <property type="match status" value="1"/>
</dbReference>
<comment type="caution">
    <text evidence="15">The sequence shown here is derived from an EMBL/GenBank/DDBJ whole genome shotgun (WGS) entry which is preliminary data.</text>
</comment>
<evidence type="ECO:0000256" key="8">
    <source>
        <dbReference type="PIRSR" id="PIRSR000114-1"/>
    </source>
</evidence>
<dbReference type="GO" id="GO:0008654">
    <property type="term" value="P:phospholipid biosynthetic process"/>
    <property type="evidence" value="ECO:0007669"/>
    <property type="project" value="UniProtKB-KW"/>
</dbReference>
<dbReference type="PATRIC" id="fig|935700.4.peg.2928"/>
<keyword evidence="16" id="KW-1185">Reference proteome</keyword>
<comment type="catalytic activity">
    <reaction evidence="7 12">
        <text>sn-glycerol 3-phosphate + NADP(+) = dihydroxyacetone phosphate + NADPH + H(+)</text>
        <dbReference type="Rhea" id="RHEA:11096"/>
        <dbReference type="ChEBI" id="CHEBI:15378"/>
        <dbReference type="ChEBI" id="CHEBI:57597"/>
        <dbReference type="ChEBI" id="CHEBI:57642"/>
        <dbReference type="ChEBI" id="CHEBI:57783"/>
        <dbReference type="ChEBI" id="CHEBI:58349"/>
        <dbReference type="EC" id="1.1.1.94"/>
    </reaction>
</comment>
<dbReference type="SUPFAM" id="SSF51735">
    <property type="entry name" value="NAD(P)-binding Rossmann-fold domains"/>
    <property type="match status" value="1"/>
</dbReference>
<comment type="pathway">
    <text evidence="7">Membrane lipid metabolism; glycerophospholipid metabolism.</text>
</comment>
<keyword evidence="7 10" id="KW-0520">NAD</keyword>
<comment type="function">
    <text evidence="7">Catalyzes the reduction of the glycolytic intermediate dihydroxyacetone phosphate (DHAP) to sn-glycerol 3-phosphate (G3P), the key precursor for phospholipid synthesis.</text>
</comment>
<dbReference type="SUPFAM" id="SSF48179">
    <property type="entry name" value="6-phosphogluconate dehydrogenase C-terminal domain-like"/>
    <property type="match status" value="1"/>
</dbReference>
<feature type="binding site" evidence="7">
    <location>
        <position position="129"/>
    </location>
    <ligand>
        <name>sn-glycerol 3-phosphate</name>
        <dbReference type="ChEBI" id="CHEBI:57597"/>
    </ligand>
</feature>